<dbReference type="OrthoDB" id="659493at2"/>
<feature type="compositionally biased region" description="Low complexity" evidence="1">
    <location>
        <begin position="27"/>
        <end position="56"/>
    </location>
</feature>
<proteinExistence type="predicted"/>
<dbReference type="Proteomes" id="UP000306918">
    <property type="component" value="Unassembled WGS sequence"/>
</dbReference>
<keyword evidence="2" id="KW-0732">Signal</keyword>
<evidence type="ECO:0000256" key="2">
    <source>
        <dbReference type="SAM" id="SignalP"/>
    </source>
</evidence>
<dbReference type="PROSITE" id="PS51257">
    <property type="entry name" value="PROKAR_LIPOPROTEIN"/>
    <property type="match status" value="1"/>
</dbReference>
<accession>A0A4S8HY83</accession>
<dbReference type="AlphaFoldDB" id="A0A4S8HY83"/>
<keyword evidence="5" id="KW-1185">Reference proteome</keyword>
<evidence type="ECO:0000256" key="1">
    <source>
        <dbReference type="SAM" id="MobiDB-lite"/>
    </source>
</evidence>
<evidence type="ECO:0000259" key="3">
    <source>
        <dbReference type="Pfam" id="PF23657"/>
    </source>
</evidence>
<sequence length="256" mass="27573">MKWKHYSLMVLCSTLLLVSCSKDGSNGADGTNGTNGTNGKDGANGTNGKDGANGKTALTRTTKEAPGANCKYGGTKFETGIDANNNGILDDNEVTATQTKYVCDGAGATYSSWIDVNVTDTTFSNGVAVNFNHIQIIPAPTLTTDIVDKGIVLMYYRSKDSTVVPIERDGAYAITDLDSAGTGTIFFNPGYVFKEKKISFLVRTYTGWNTYNRDELNKNGSAVRYVLIPGMTQGRSIADLQKMPYGELAKLYNIED</sequence>
<feature type="domain" description="DUF7151" evidence="3">
    <location>
        <begin position="57"/>
        <end position="103"/>
    </location>
</feature>
<evidence type="ECO:0000313" key="4">
    <source>
        <dbReference type="EMBL" id="THU38192.1"/>
    </source>
</evidence>
<name>A0A4S8HY83_9BACT</name>
<protein>
    <recommendedName>
        <fullName evidence="3">DUF7151 domain-containing protein</fullName>
    </recommendedName>
</protein>
<gene>
    <name evidence="4" type="ORF">FAM09_16050</name>
</gene>
<feature type="region of interest" description="Disordered" evidence="1">
    <location>
        <begin position="27"/>
        <end position="60"/>
    </location>
</feature>
<feature type="chain" id="PRO_5020609287" description="DUF7151 domain-containing protein" evidence="2">
    <location>
        <begin position="25"/>
        <end position="256"/>
    </location>
</feature>
<evidence type="ECO:0000313" key="5">
    <source>
        <dbReference type="Proteomes" id="UP000306918"/>
    </source>
</evidence>
<dbReference type="EMBL" id="STFF01000004">
    <property type="protein sequence ID" value="THU38192.1"/>
    <property type="molecule type" value="Genomic_DNA"/>
</dbReference>
<comment type="caution">
    <text evidence="4">The sequence shown here is derived from an EMBL/GenBank/DDBJ whole genome shotgun (WGS) entry which is preliminary data.</text>
</comment>
<dbReference type="RefSeq" id="WP_136578148.1">
    <property type="nucleotide sequence ID" value="NZ_STFF01000004.1"/>
</dbReference>
<organism evidence="4 5">
    <name type="scientific">Niastella caeni</name>
    <dbReference type="NCBI Taxonomy" id="2569763"/>
    <lineage>
        <taxon>Bacteria</taxon>
        <taxon>Pseudomonadati</taxon>
        <taxon>Bacteroidota</taxon>
        <taxon>Chitinophagia</taxon>
        <taxon>Chitinophagales</taxon>
        <taxon>Chitinophagaceae</taxon>
        <taxon>Niastella</taxon>
    </lineage>
</organism>
<reference evidence="4 5" key="1">
    <citation type="submission" date="2019-04" db="EMBL/GenBank/DDBJ databases">
        <title>Niastella caeni sp. nov., isolated from activated sludge.</title>
        <authorList>
            <person name="Sheng M."/>
        </authorList>
    </citation>
    <scope>NUCLEOTIDE SEQUENCE [LARGE SCALE GENOMIC DNA]</scope>
    <source>
        <strain evidence="4 5">HX-2-15</strain>
    </source>
</reference>
<dbReference type="Pfam" id="PF23657">
    <property type="entry name" value="DUF7151"/>
    <property type="match status" value="1"/>
</dbReference>
<feature type="signal peptide" evidence="2">
    <location>
        <begin position="1"/>
        <end position="24"/>
    </location>
</feature>
<dbReference type="InterPro" id="IPR055575">
    <property type="entry name" value="DUF7151"/>
</dbReference>